<accession>A0A151NJJ5</accession>
<dbReference type="AlphaFoldDB" id="A0A151NJJ5"/>
<reference evidence="1 2" key="1">
    <citation type="journal article" date="2012" name="Genome Biol.">
        <title>Sequencing three crocodilian genomes to illuminate the evolution of archosaurs and amniotes.</title>
        <authorList>
            <person name="St John J.A."/>
            <person name="Braun E.L."/>
            <person name="Isberg S.R."/>
            <person name="Miles L.G."/>
            <person name="Chong A.Y."/>
            <person name="Gongora J."/>
            <person name="Dalzell P."/>
            <person name="Moran C."/>
            <person name="Bed'hom B."/>
            <person name="Abzhanov A."/>
            <person name="Burgess S.C."/>
            <person name="Cooksey A.M."/>
            <person name="Castoe T.A."/>
            <person name="Crawford N.G."/>
            <person name="Densmore L.D."/>
            <person name="Drew J.C."/>
            <person name="Edwards S.V."/>
            <person name="Faircloth B.C."/>
            <person name="Fujita M.K."/>
            <person name="Greenwold M.J."/>
            <person name="Hoffmann F.G."/>
            <person name="Howard J.M."/>
            <person name="Iguchi T."/>
            <person name="Janes D.E."/>
            <person name="Khan S.Y."/>
            <person name="Kohno S."/>
            <person name="de Koning A.J."/>
            <person name="Lance S.L."/>
            <person name="McCarthy F.M."/>
            <person name="McCormack J.E."/>
            <person name="Merchant M.E."/>
            <person name="Peterson D.G."/>
            <person name="Pollock D.D."/>
            <person name="Pourmand N."/>
            <person name="Raney B.J."/>
            <person name="Roessler K.A."/>
            <person name="Sanford J.R."/>
            <person name="Sawyer R.H."/>
            <person name="Schmidt C.J."/>
            <person name="Triplett E.W."/>
            <person name="Tuberville T.D."/>
            <person name="Venegas-Anaya M."/>
            <person name="Howard J.T."/>
            <person name="Jarvis E.D."/>
            <person name="Guillette L.J.Jr."/>
            <person name="Glenn T.C."/>
            <person name="Green R.E."/>
            <person name="Ray D.A."/>
        </authorList>
    </citation>
    <scope>NUCLEOTIDE SEQUENCE [LARGE SCALE GENOMIC DNA]</scope>
    <source>
        <strain evidence="1">KSC_2009_1</strain>
    </source>
</reference>
<organism evidence="1 2">
    <name type="scientific">Alligator mississippiensis</name>
    <name type="common">American alligator</name>
    <dbReference type="NCBI Taxonomy" id="8496"/>
    <lineage>
        <taxon>Eukaryota</taxon>
        <taxon>Metazoa</taxon>
        <taxon>Chordata</taxon>
        <taxon>Craniata</taxon>
        <taxon>Vertebrata</taxon>
        <taxon>Euteleostomi</taxon>
        <taxon>Archelosauria</taxon>
        <taxon>Archosauria</taxon>
        <taxon>Crocodylia</taxon>
        <taxon>Alligatoridae</taxon>
        <taxon>Alligatorinae</taxon>
        <taxon>Alligator</taxon>
    </lineage>
</organism>
<name>A0A151NJJ5_ALLMI</name>
<dbReference type="Proteomes" id="UP000050525">
    <property type="component" value="Unassembled WGS sequence"/>
</dbReference>
<evidence type="ECO:0000313" key="1">
    <source>
        <dbReference type="EMBL" id="KYO36685.1"/>
    </source>
</evidence>
<evidence type="ECO:0000313" key="2">
    <source>
        <dbReference type="Proteomes" id="UP000050525"/>
    </source>
</evidence>
<proteinExistence type="predicted"/>
<gene>
    <name evidence="1" type="ORF">Y1Q_0024356</name>
</gene>
<dbReference type="EMBL" id="AKHW03002956">
    <property type="protein sequence ID" value="KYO36685.1"/>
    <property type="molecule type" value="Genomic_DNA"/>
</dbReference>
<comment type="caution">
    <text evidence="1">The sequence shown here is derived from an EMBL/GenBank/DDBJ whole genome shotgun (WGS) entry which is preliminary data.</text>
</comment>
<protein>
    <submittedName>
        <fullName evidence="1">Uncharacterized protein</fullName>
    </submittedName>
</protein>
<sequence>MAMAIMKLATPSSYCYVANQFGMDKTMAKETIQEVGLVIQDILANCFIHLVHLKKVDSTEITLSDTGGSRILRRGDADDMVCQH</sequence>
<keyword evidence="2" id="KW-1185">Reference proteome</keyword>